<protein>
    <submittedName>
        <fullName evidence="2">ABC transporter substrate-binding protein</fullName>
    </submittedName>
</protein>
<comment type="caution">
    <text evidence="2">The sequence shown here is derived from an EMBL/GenBank/DDBJ whole genome shotgun (WGS) entry which is preliminary data.</text>
</comment>
<dbReference type="InterPro" id="IPR027939">
    <property type="entry name" value="NMT1/THI5"/>
</dbReference>
<evidence type="ECO:0000313" key="2">
    <source>
        <dbReference type="EMBL" id="NMH94169.1"/>
    </source>
</evidence>
<dbReference type="PANTHER" id="PTHR31528">
    <property type="entry name" value="4-AMINO-5-HYDROXYMETHYL-2-METHYLPYRIMIDINE PHOSPHATE SYNTHASE THI11-RELATED"/>
    <property type="match status" value="1"/>
</dbReference>
<evidence type="ECO:0000259" key="1">
    <source>
        <dbReference type="Pfam" id="PF09084"/>
    </source>
</evidence>
<dbReference type="EMBL" id="JAAXKZ010000098">
    <property type="protein sequence ID" value="NMH94169.1"/>
    <property type="molecule type" value="Genomic_DNA"/>
</dbReference>
<dbReference type="Proteomes" id="UP000586918">
    <property type="component" value="Unassembled WGS sequence"/>
</dbReference>
<organism evidence="2 3">
    <name type="scientific">Pseudonocardia bannensis</name>
    <dbReference type="NCBI Taxonomy" id="630973"/>
    <lineage>
        <taxon>Bacteria</taxon>
        <taxon>Bacillati</taxon>
        <taxon>Actinomycetota</taxon>
        <taxon>Actinomycetes</taxon>
        <taxon>Pseudonocardiales</taxon>
        <taxon>Pseudonocardiaceae</taxon>
        <taxon>Pseudonocardia</taxon>
    </lineage>
</organism>
<dbReference type="GO" id="GO:0009228">
    <property type="term" value="P:thiamine biosynthetic process"/>
    <property type="evidence" value="ECO:0007669"/>
    <property type="project" value="InterPro"/>
</dbReference>
<gene>
    <name evidence="2" type="ORF">HF519_21835</name>
</gene>
<accession>A0A848DNS8</accession>
<evidence type="ECO:0000313" key="3">
    <source>
        <dbReference type="Proteomes" id="UP000586918"/>
    </source>
</evidence>
<dbReference type="AlphaFoldDB" id="A0A848DNS8"/>
<proteinExistence type="predicted"/>
<dbReference type="Pfam" id="PF09084">
    <property type="entry name" value="NMT1"/>
    <property type="match status" value="1"/>
</dbReference>
<reference evidence="2 3" key="1">
    <citation type="submission" date="2020-04" db="EMBL/GenBank/DDBJ databases">
        <authorList>
            <person name="Klaysubun C."/>
            <person name="Duangmal K."/>
            <person name="Lipun K."/>
        </authorList>
    </citation>
    <scope>NUCLEOTIDE SEQUENCE [LARGE SCALE GENOMIC DNA]</scope>
    <source>
        <strain evidence="2 3">DSM 45300</strain>
    </source>
</reference>
<dbReference type="SUPFAM" id="SSF53850">
    <property type="entry name" value="Periplasmic binding protein-like II"/>
    <property type="match status" value="1"/>
</dbReference>
<dbReference type="PANTHER" id="PTHR31528:SF3">
    <property type="entry name" value="THIAMINE BIOSYNTHESIS PROTEIN HI_0357-RELATED"/>
    <property type="match status" value="1"/>
</dbReference>
<dbReference type="Gene3D" id="3.40.190.10">
    <property type="entry name" value="Periplasmic binding protein-like II"/>
    <property type="match status" value="2"/>
</dbReference>
<dbReference type="RefSeq" id="WP_169414860.1">
    <property type="nucleotide sequence ID" value="NZ_JAAXKZ010000098.1"/>
</dbReference>
<name>A0A848DNS8_9PSEU</name>
<sequence length="342" mass="37204">MSTSGQGTDLRVCLPVPAHAIMAHLLLTDPLGYAEEEGLRLSFDIVDGPDIAVAGAGEGRYDVAVANAVFAFRMRERGAAVRAFYSTCRGVYRSFAVPVDSPISSLADLRGRRIGTDFPDLLDLAFPTLRDEGLRPEEDVTFLPRSIPIPGVAPSPEELERIASGKLDAIWVLACAYEMLLVEGAQLRRLPTRTLDRLTPSELLYAGEHMLAGNSEALARFGRAVAKASLFCDTDPEAAVRLVWEHFPEARPAAGDEAQALKRDVAGLRGRTERGLPQHGRVPAWGSITAEEIQQWEDFLLRNGGIGERHPLEEYFEPGLVDAFNDFDADAVRAQARAAGQG</sequence>
<feature type="domain" description="SsuA/THI5-like" evidence="1">
    <location>
        <begin position="25"/>
        <end position="239"/>
    </location>
</feature>
<dbReference type="InterPro" id="IPR015168">
    <property type="entry name" value="SsuA/THI5"/>
</dbReference>
<keyword evidence="3" id="KW-1185">Reference proteome</keyword>